<keyword evidence="3" id="KW-1185">Reference proteome</keyword>
<evidence type="ECO:0000256" key="1">
    <source>
        <dbReference type="SAM" id="MobiDB-lite"/>
    </source>
</evidence>
<evidence type="ECO:0000313" key="2">
    <source>
        <dbReference type="EMBL" id="OSC96275.1"/>
    </source>
</evidence>
<evidence type="ECO:0000313" key="3">
    <source>
        <dbReference type="Proteomes" id="UP000193067"/>
    </source>
</evidence>
<dbReference type="Proteomes" id="UP000193067">
    <property type="component" value="Unassembled WGS sequence"/>
</dbReference>
<name>A0A1Y2I567_TRAC3</name>
<feature type="region of interest" description="Disordered" evidence="1">
    <location>
        <begin position="258"/>
        <end position="285"/>
    </location>
</feature>
<protein>
    <submittedName>
        <fullName evidence="2">Uncharacterized protein</fullName>
    </submittedName>
</protein>
<feature type="compositionally biased region" description="Basic and acidic residues" evidence="1">
    <location>
        <begin position="172"/>
        <end position="185"/>
    </location>
</feature>
<dbReference type="AlphaFoldDB" id="A0A1Y2I567"/>
<feature type="compositionally biased region" description="Acidic residues" evidence="1">
    <location>
        <begin position="267"/>
        <end position="277"/>
    </location>
</feature>
<organism evidence="2 3">
    <name type="scientific">Trametes coccinea (strain BRFM310)</name>
    <name type="common">Pycnoporus coccineus</name>
    <dbReference type="NCBI Taxonomy" id="1353009"/>
    <lineage>
        <taxon>Eukaryota</taxon>
        <taxon>Fungi</taxon>
        <taxon>Dikarya</taxon>
        <taxon>Basidiomycota</taxon>
        <taxon>Agaricomycotina</taxon>
        <taxon>Agaricomycetes</taxon>
        <taxon>Polyporales</taxon>
        <taxon>Polyporaceae</taxon>
        <taxon>Trametes</taxon>
    </lineage>
</organism>
<gene>
    <name evidence="2" type="ORF">PYCCODRAFT_1462478</name>
</gene>
<dbReference type="EMBL" id="KZ084198">
    <property type="protein sequence ID" value="OSC96275.1"/>
    <property type="molecule type" value="Genomic_DNA"/>
</dbReference>
<proteinExistence type="predicted"/>
<accession>A0A1Y2I567</accession>
<dbReference type="OrthoDB" id="2755983at2759"/>
<sequence length="303" mass="33357">MAPSVFIHHSVPPPDPHHLCNRTLLRTELRENVNAKLEEESGVEGARMRWTADGYAEEIVIALGLKLDNWPPDVPFANLSRIGGGVRRLEDLLRRWYAQDPAIAIRLVPSTPEDRANAAADPLSVHPNRQRVKPLKPVSISTAQIVYPRALHPGDLGSMGVHPTSTQPRAVESVHDKTERQQRSDVKRRRGRRVKLLTADGLPVVRPYPLPPKRGITSFRFILPESSLLARGGDGGGDRYFLVDDPIDEFLPDDVVSMADSRSSPSLEDDPIDEYPPDDAIGGASEVDEIECADGSWPGECSG</sequence>
<reference evidence="2 3" key="1">
    <citation type="journal article" date="2015" name="Biotechnol. Biofuels">
        <title>Enhanced degradation of softwood versus hardwood by the white-rot fungus Pycnoporus coccineus.</title>
        <authorList>
            <person name="Couturier M."/>
            <person name="Navarro D."/>
            <person name="Chevret D."/>
            <person name="Henrissat B."/>
            <person name="Piumi F."/>
            <person name="Ruiz-Duenas F.J."/>
            <person name="Martinez A.T."/>
            <person name="Grigoriev I.V."/>
            <person name="Riley R."/>
            <person name="Lipzen A."/>
            <person name="Berrin J.G."/>
            <person name="Master E.R."/>
            <person name="Rosso M.N."/>
        </authorList>
    </citation>
    <scope>NUCLEOTIDE SEQUENCE [LARGE SCALE GENOMIC DNA]</scope>
    <source>
        <strain evidence="2 3">BRFM310</strain>
    </source>
</reference>
<feature type="region of interest" description="Disordered" evidence="1">
    <location>
        <begin position="158"/>
        <end position="191"/>
    </location>
</feature>